<name>A0A2T6KQY3_9RHOB</name>
<dbReference type="OrthoDB" id="7686359at2"/>
<evidence type="ECO:0000256" key="5">
    <source>
        <dbReference type="ARBA" id="ARBA00022840"/>
    </source>
</evidence>
<keyword evidence="2" id="KW-0808">Transferase</keyword>
<evidence type="ECO:0000256" key="4">
    <source>
        <dbReference type="ARBA" id="ARBA00022777"/>
    </source>
</evidence>
<evidence type="ECO:0000259" key="7">
    <source>
        <dbReference type="Pfam" id="PF07005"/>
    </source>
</evidence>
<gene>
    <name evidence="9" type="ORF">C8N45_101548</name>
</gene>
<dbReference type="GO" id="GO:0016301">
    <property type="term" value="F:kinase activity"/>
    <property type="evidence" value="ECO:0007669"/>
    <property type="project" value="UniProtKB-KW"/>
</dbReference>
<evidence type="ECO:0000313" key="9">
    <source>
        <dbReference type="EMBL" id="PUB18957.1"/>
    </source>
</evidence>
<dbReference type="InterPro" id="IPR037051">
    <property type="entry name" value="4-carb_acid_sugar_kinase_N_sf"/>
</dbReference>
<keyword evidence="4" id="KW-0418">Kinase</keyword>
<feature type="domain" description="Four-carbon acid sugar kinase N-terminal" evidence="7">
    <location>
        <begin position="10"/>
        <end position="242"/>
    </location>
</feature>
<keyword evidence="6" id="KW-0119">Carbohydrate metabolism</keyword>
<keyword evidence="3" id="KW-0547">Nucleotide-binding</keyword>
<feature type="domain" description="Four-carbon acid sugar kinase nucleotide binding" evidence="8">
    <location>
        <begin position="268"/>
        <end position="438"/>
    </location>
</feature>
<dbReference type="Pfam" id="PF07005">
    <property type="entry name" value="SBD_N"/>
    <property type="match status" value="1"/>
</dbReference>
<evidence type="ECO:0000256" key="6">
    <source>
        <dbReference type="ARBA" id="ARBA00023277"/>
    </source>
</evidence>
<evidence type="ECO:0000256" key="3">
    <source>
        <dbReference type="ARBA" id="ARBA00022741"/>
    </source>
</evidence>
<dbReference type="InterPro" id="IPR031475">
    <property type="entry name" value="NBD_C"/>
</dbReference>
<dbReference type="SUPFAM" id="SSF142764">
    <property type="entry name" value="YgbK-like"/>
    <property type="match status" value="1"/>
</dbReference>
<dbReference type="Gene3D" id="3.40.50.10840">
    <property type="entry name" value="Putative sugar-binding, N-terminal domain"/>
    <property type="match status" value="1"/>
</dbReference>
<protein>
    <submittedName>
        <fullName evidence="9">Uncharacterized protein YgbK (DUF1537 family)</fullName>
    </submittedName>
</protein>
<evidence type="ECO:0000256" key="1">
    <source>
        <dbReference type="ARBA" id="ARBA00005715"/>
    </source>
</evidence>
<dbReference type="Proteomes" id="UP000244523">
    <property type="component" value="Unassembled WGS sequence"/>
</dbReference>
<dbReference type="InterPro" id="IPR042213">
    <property type="entry name" value="NBD_C_sf"/>
</dbReference>
<evidence type="ECO:0000256" key="2">
    <source>
        <dbReference type="ARBA" id="ARBA00022679"/>
    </source>
</evidence>
<keyword evidence="5" id="KW-0067">ATP-binding</keyword>
<dbReference type="EMBL" id="QBUD01000001">
    <property type="protein sequence ID" value="PUB18957.1"/>
    <property type="molecule type" value="Genomic_DNA"/>
</dbReference>
<dbReference type="RefSeq" id="WP_108384652.1">
    <property type="nucleotide sequence ID" value="NZ_QBUD01000001.1"/>
</dbReference>
<sequence length="448" mass="46331">MTKPVPDPLLAWLGDDFTGAAAVMEVLAFAGLPAVLFLKPPSPDRLAAFPGMRGIGVASMARTRSPAWMDENLPDIFALLADTGAEFVQYKICSTLDSAPHIGSVGRAMDIGAARFGPAAIPILVAAPKMRRYQAFGQLFAGTDAGVFRLDRHPVMARHPVTPMTEADVARHLQAQTDMPVTCLDIEALADPVRADVSLVAGHGVTIDQMTPADVAAAGRLLWDHRETHRFVVGSQGIAYALVAHLRHLGILPAEIPVAGIAGANRMAVVSGSVSSTTQNQIDWARGNGFACIPFDAVSLCGDGPDAADAQAMAIKTGLCAIEQGQVPLIYTASGPDDPAVARLRAAAGDALSAVNDRIGQALGRIMSAIVQQGQLDRVVVSGGDTSGHVCQALGIDALSAVAPTIPGAAICRAHGTGPINGLTVALKGGQMGSHDYFGWVQAGGGTR</sequence>
<evidence type="ECO:0000259" key="8">
    <source>
        <dbReference type="Pfam" id="PF17042"/>
    </source>
</evidence>
<dbReference type="Gene3D" id="3.40.980.20">
    <property type="entry name" value="Four-carbon acid sugar kinase, nucleotide binding domain"/>
    <property type="match status" value="1"/>
</dbReference>
<accession>A0A2T6KQY3</accession>
<dbReference type="InterPro" id="IPR010737">
    <property type="entry name" value="4-carb_acid_sugar_kinase_N"/>
</dbReference>
<dbReference type="Pfam" id="PF17042">
    <property type="entry name" value="NBD_C"/>
    <property type="match status" value="1"/>
</dbReference>
<proteinExistence type="inferred from homology"/>
<organism evidence="9 10">
    <name type="scientific">Yoonia sediminilitoris</name>
    <dbReference type="NCBI Taxonomy" id="1286148"/>
    <lineage>
        <taxon>Bacteria</taxon>
        <taxon>Pseudomonadati</taxon>
        <taxon>Pseudomonadota</taxon>
        <taxon>Alphaproteobacteria</taxon>
        <taxon>Rhodobacterales</taxon>
        <taxon>Paracoccaceae</taxon>
        <taxon>Yoonia</taxon>
    </lineage>
</organism>
<comment type="similarity">
    <text evidence="1">Belongs to the four-carbon acid sugar kinase family.</text>
</comment>
<dbReference type="AlphaFoldDB" id="A0A2T6KQY3"/>
<keyword evidence="10" id="KW-1185">Reference proteome</keyword>
<comment type="caution">
    <text evidence="9">The sequence shown here is derived from an EMBL/GenBank/DDBJ whole genome shotgun (WGS) entry which is preliminary data.</text>
</comment>
<evidence type="ECO:0000313" key="10">
    <source>
        <dbReference type="Proteomes" id="UP000244523"/>
    </source>
</evidence>
<dbReference type="GO" id="GO:0005524">
    <property type="term" value="F:ATP binding"/>
    <property type="evidence" value="ECO:0007669"/>
    <property type="project" value="UniProtKB-KW"/>
</dbReference>
<reference evidence="9 10" key="1">
    <citation type="submission" date="2018-04" db="EMBL/GenBank/DDBJ databases">
        <title>Genomic Encyclopedia of Archaeal and Bacterial Type Strains, Phase II (KMG-II): from individual species to whole genera.</title>
        <authorList>
            <person name="Goeker M."/>
        </authorList>
    </citation>
    <scope>NUCLEOTIDE SEQUENCE [LARGE SCALE GENOMIC DNA]</scope>
    <source>
        <strain evidence="9 10">DSM 29955</strain>
    </source>
</reference>